<dbReference type="CDD" id="cd06225">
    <property type="entry name" value="HAMP"/>
    <property type="match status" value="1"/>
</dbReference>
<evidence type="ECO:0000256" key="5">
    <source>
        <dbReference type="ARBA" id="ARBA00022519"/>
    </source>
</evidence>
<dbReference type="Gene3D" id="1.20.120.30">
    <property type="entry name" value="Aspartate receptor, ligand-binding domain"/>
    <property type="match status" value="1"/>
</dbReference>
<feature type="domain" description="HAMP" evidence="15">
    <location>
        <begin position="212"/>
        <end position="264"/>
    </location>
</feature>
<dbReference type="PRINTS" id="PR00260">
    <property type="entry name" value="CHEMTRNSDUCR"/>
</dbReference>
<keyword evidence="4" id="KW-0145">Chemotaxis</keyword>
<dbReference type="InterPro" id="IPR004090">
    <property type="entry name" value="Chemotax_Me-accpt_rcpt"/>
</dbReference>
<evidence type="ECO:0000313" key="16">
    <source>
        <dbReference type="EMBL" id="KAE8439848.1"/>
    </source>
</evidence>
<evidence type="ECO:0000256" key="12">
    <source>
        <dbReference type="SAM" id="MobiDB-lite"/>
    </source>
</evidence>
<feature type="compositionally biased region" description="Polar residues" evidence="12">
    <location>
        <begin position="537"/>
        <end position="546"/>
    </location>
</feature>
<dbReference type="SMART" id="SM00304">
    <property type="entry name" value="HAMP"/>
    <property type="match status" value="1"/>
</dbReference>
<organism evidence="16 17">
    <name type="scientific">Vreelandella piezotolerans</name>
    <dbReference type="NCBI Taxonomy" id="2609667"/>
    <lineage>
        <taxon>Bacteria</taxon>
        <taxon>Pseudomonadati</taxon>
        <taxon>Pseudomonadota</taxon>
        <taxon>Gammaproteobacteria</taxon>
        <taxon>Oceanospirillales</taxon>
        <taxon>Halomonadaceae</taxon>
        <taxon>Vreelandella</taxon>
    </lineage>
</organism>
<feature type="transmembrane region" description="Helical" evidence="13">
    <location>
        <begin position="189"/>
        <end position="210"/>
    </location>
</feature>
<dbReference type="InterPro" id="IPR004089">
    <property type="entry name" value="MCPsignal_dom"/>
</dbReference>
<dbReference type="SUPFAM" id="SSF58104">
    <property type="entry name" value="Methyl-accepting chemotaxis protein (MCP) signaling domain"/>
    <property type="match status" value="1"/>
</dbReference>
<keyword evidence="6 13" id="KW-0812">Transmembrane</keyword>
<comment type="subcellular location">
    <subcellularLocation>
        <location evidence="1">Cell inner membrane</location>
        <topology evidence="1">Multi-pass membrane protein</topology>
    </subcellularLocation>
</comment>
<dbReference type="InterPro" id="IPR051310">
    <property type="entry name" value="MCP_chemotaxis"/>
</dbReference>
<name>A0ABQ6XCV1_9GAMM</name>
<evidence type="ECO:0000259" key="14">
    <source>
        <dbReference type="PROSITE" id="PS50111"/>
    </source>
</evidence>
<dbReference type="PANTHER" id="PTHR43531">
    <property type="entry name" value="PROTEIN ICFG"/>
    <property type="match status" value="1"/>
</dbReference>
<dbReference type="PROSITE" id="PS50111">
    <property type="entry name" value="CHEMOTAXIS_TRANSDUC_2"/>
    <property type="match status" value="1"/>
</dbReference>
<evidence type="ECO:0000259" key="15">
    <source>
        <dbReference type="PROSITE" id="PS50885"/>
    </source>
</evidence>
<dbReference type="InterPro" id="IPR035440">
    <property type="entry name" value="4HB_MCP_dom_sf"/>
</dbReference>
<dbReference type="Pfam" id="PF00015">
    <property type="entry name" value="MCPsignal"/>
    <property type="match status" value="1"/>
</dbReference>
<accession>A0ABQ6XCV1</accession>
<evidence type="ECO:0000256" key="4">
    <source>
        <dbReference type="ARBA" id="ARBA00022500"/>
    </source>
</evidence>
<keyword evidence="2" id="KW-1003">Cell membrane</keyword>
<dbReference type="PANTHER" id="PTHR43531:SF14">
    <property type="entry name" value="METHYL-ACCEPTING CHEMOTAXIS PROTEIN I-RELATED"/>
    <property type="match status" value="1"/>
</dbReference>
<reference evidence="16 17" key="1">
    <citation type="submission" date="2019-09" db="EMBL/GenBank/DDBJ databases">
        <title>The Halomonas whole genome shotgun (WGS).</title>
        <authorList>
            <person name="Xie Z."/>
        </authorList>
    </citation>
    <scope>NUCLEOTIDE SEQUENCE [LARGE SCALE GENOMIC DNA]</scope>
    <source>
        <strain evidence="16 17">NBT06E8</strain>
    </source>
</reference>
<keyword evidence="17" id="KW-1185">Reference proteome</keyword>
<evidence type="ECO:0000256" key="11">
    <source>
        <dbReference type="PROSITE-ProRule" id="PRU00284"/>
    </source>
</evidence>
<evidence type="ECO:0000256" key="6">
    <source>
        <dbReference type="ARBA" id="ARBA00022692"/>
    </source>
</evidence>
<sequence length="558" mass="60226">MRNFPVKHLLAAVQGLMVIALLAIAATGIVSKMSVMESLRELDEVAAQQVASINRAEVNLMEMRLRLARYTAYVEDGENPSAQEALELARAALQRADTRYAEFTAIEVPPTAVRAPLIAAIDNYYPQMINEAFRSDLAAANYAAIVQHRERFNVEFDRLSDAIRAFNSRAQALAAENIAHAEQGHRVTMLFSGALIVLALLLSLGVQIGINRLIVRPLQRAVELCEHIAKGDLTRHIESLGNNEIGRLYSAMHDMQGKLQSMVGTLTQSSSAVAASSRQIAGGSQDLASRTEQQAAALQQTAASMDEISSIVRQNADTAAQAERLTQDASKKAAHGKQESEQTSVLMRELEASSQKVNEIIQVIDSIAFQTNILALNASVEAARAGEHGRGFAVVASEVRSLATKTSNSSKEIRTMIEDIAGRIAQGADQALKNGESMDDINQAIIRVNDMMQELALAAKEQESGISQISTAIAEMDSATQENVSLVEETSTASASLQDEASRLAELVAAFRINASDRHSMLAPSAASAPTQRLRAPSQTVSTAQRQRPAAEPEWEAF</sequence>
<feature type="region of interest" description="Disordered" evidence="12">
    <location>
        <begin position="522"/>
        <end position="558"/>
    </location>
</feature>
<evidence type="ECO:0000256" key="13">
    <source>
        <dbReference type="SAM" id="Phobius"/>
    </source>
</evidence>
<dbReference type="EMBL" id="VWRT01000001">
    <property type="protein sequence ID" value="KAE8439848.1"/>
    <property type="molecule type" value="Genomic_DNA"/>
</dbReference>
<evidence type="ECO:0000256" key="10">
    <source>
        <dbReference type="ARBA" id="ARBA00029447"/>
    </source>
</evidence>
<evidence type="ECO:0000256" key="8">
    <source>
        <dbReference type="ARBA" id="ARBA00023136"/>
    </source>
</evidence>
<dbReference type="SMART" id="SM00283">
    <property type="entry name" value="MA"/>
    <property type="match status" value="1"/>
</dbReference>
<comment type="similarity">
    <text evidence="10">Belongs to the methyl-accepting chemotaxis (MCP) protein family.</text>
</comment>
<dbReference type="InterPro" id="IPR003122">
    <property type="entry name" value="Tar_rcpt_lig-bd"/>
</dbReference>
<evidence type="ECO:0000256" key="1">
    <source>
        <dbReference type="ARBA" id="ARBA00004429"/>
    </source>
</evidence>
<dbReference type="Pfam" id="PF02203">
    <property type="entry name" value="TarH"/>
    <property type="match status" value="1"/>
</dbReference>
<dbReference type="InterPro" id="IPR003660">
    <property type="entry name" value="HAMP_dom"/>
</dbReference>
<keyword evidence="5" id="KW-0997">Cell inner membrane</keyword>
<dbReference type="Gene3D" id="1.10.287.950">
    <property type="entry name" value="Methyl-accepting chemotaxis protein"/>
    <property type="match status" value="1"/>
</dbReference>
<evidence type="ECO:0000256" key="2">
    <source>
        <dbReference type="ARBA" id="ARBA00022475"/>
    </source>
</evidence>
<dbReference type="RefSeq" id="WP_153842216.1">
    <property type="nucleotide sequence ID" value="NZ_CP048602.1"/>
</dbReference>
<dbReference type="CDD" id="cd11386">
    <property type="entry name" value="MCP_signal"/>
    <property type="match status" value="1"/>
</dbReference>
<dbReference type="SUPFAM" id="SSF47170">
    <property type="entry name" value="Aspartate receptor, ligand-binding domain"/>
    <property type="match status" value="1"/>
</dbReference>
<dbReference type="Proteomes" id="UP000466130">
    <property type="component" value="Unassembled WGS sequence"/>
</dbReference>
<gene>
    <name evidence="16" type="ORF">F1978_00915</name>
</gene>
<keyword evidence="9 11" id="KW-0807">Transducer</keyword>
<evidence type="ECO:0000256" key="9">
    <source>
        <dbReference type="ARBA" id="ARBA00023224"/>
    </source>
</evidence>
<proteinExistence type="inferred from homology"/>
<feature type="domain" description="Methyl-accepting transducer" evidence="14">
    <location>
        <begin position="269"/>
        <end position="498"/>
    </location>
</feature>
<comment type="caution">
    <text evidence="16">The sequence shown here is derived from an EMBL/GenBank/DDBJ whole genome shotgun (WGS) entry which is preliminary data.</text>
</comment>
<keyword evidence="7 13" id="KW-1133">Transmembrane helix</keyword>
<protein>
    <submittedName>
        <fullName evidence="16">HAMP domain-containing protein</fullName>
    </submittedName>
</protein>
<evidence type="ECO:0000313" key="17">
    <source>
        <dbReference type="Proteomes" id="UP000466130"/>
    </source>
</evidence>
<keyword evidence="3" id="KW-0488">Methylation</keyword>
<evidence type="ECO:0000256" key="7">
    <source>
        <dbReference type="ARBA" id="ARBA00022989"/>
    </source>
</evidence>
<evidence type="ECO:0000256" key="3">
    <source>
        <dbReference type="ARBA" id="ARBA00022481"/>
    </source>
</evidence>
<dbReference type="Pfam" id="PF00672">
    <property type="entry name" value="HAMP"/>
    <property type="match status" value="1"/>
</dbReference>
<keyword evidence="8 13" id="KW-0472">Membrane</keyword>
<dbReference type="PROSITE" id="PS50885">
    <property type="entry name" value="HAMP"/>
    <property type="match status" value="1"/>
</dbReference>